<comment type="caution">
    <text evidence="1">The sequence shown here is derived from an EMBL/GenBank/DDBJ whole genome shotgun (WGS) entry which is preliminary data.</text>
</comment>
<protein>
    <recommendedName>
        <fullName evidence="3">Cytoplasmic protein</fullName>
    </recommendedName>
</protein>
<evidence type="ECO:0000313" key="1">
    <source>
        <dbReference type="EMBL" id="KAB2441643.1"/>
    </source>
</evidence>
<sequence length="64" mass="7558">MDHINILEEVERDLDMCALNRLVNGKVDNFYEKVFKVYKMGGWTCGWKGEYPKGKMIVYLPNEK</sequence>
<reference evidence="1 2" key="1">
    <citation type="submission" date="2019-10" db="EMBL/GenBank/DDBJ databases">
        <title>Bacillus from the desert of Cuatro Cinegas, Coahuila.</title>
        <authorList>
            <person name="Olmedo-Alvarez G."/>
            <person name="Saldana S."/>
            <person name="Barcelo D."/>
        </authorList>
    </citation>
    <scope>NUCLEOTIDE SEQUENCE [LARGE SCALE GENOMIC DNA]</scope>
    <source>
        <strain evidence="1 2">CH155b_5T</strain>
    </source>
</reference>
<evidence type="ECO:0000313" key="2">
    <source>
        <dbReference type="Proteomes" id="UP000470409"/>
    </source>
</evidence>
<accession>A0A7V7V525</accession>
<dbReference type="Proteomes" id="UP000470409">
    <property type="component" value="Unassembled WGS sequence"/>
</dbReference>
<name>A0A7V7V525_9BACI</name>
<dbReference type="AlphaFoldDB" id="A0A7V7V525"/>
<organism evidence="1 2">
    <name type="scientific">Bacillus luti</name>
    <dbReference type="NCBI Taxonomy" id="2026191"/>
    <lineage>
        <taxon>Bacteria</taxon>
        <taxon>Bacillati</taxon>
        <taxon>Bacillota</taxon>
        <taxon>Bacilli</taxon>
        <taxon>Bacillales</taxon>
        <taxon>Bacillaceae</taxon>
        <taxon>Bacillus</taxon>
        <taxon>Bacillus cereus group</taxon>
    </lineage>
</organism>
<proteinExistence type="predicted"/>
<evidence type="ECO:0008006" key="3">
    <source>
        <dbReference type="Google" id="ProtNLM"/>
    </source>
</evidence>
<gene>
    <name evidence="1" type="ORF">F8163_19585</name>
</gene>
<dbReference type="EMBL" id="WBPG01000026">
    <property type="protein sequence ID" value="KAB2441643.1"/>
    <property type="molecule type" value="Genomic_DNA"/>
</dbReference>